<dbReference type="Gene3D" id="1.20.5.4130">
    <property type="match status" value="1"/>
</dbReference>
<keyword evidence="5" id="KW-0611">Plant defense</keyword>
<keyword evidence="3" id="KW-0677">Repeat</keyword>
<dbReference type="Gene3D" id="3.40.50.300">
    <property type="entry name" value="P-loop containing nucleotide triphosphate hydrolases"/>
    <property type="match status" value="1"/>
</dbReference>
<evidence type="ECO:0000259" key="7">
    <source>
        <dbReference type="Pfam" id="PF18052"/>
    </source>
</evidence>
<dbReference type="Pfam" id="PF18052">
    <property type="entry name" value="Rx_N"/>
    <property type="match status" value="1"/>
</dbReference>
<reference evidence="8" key="2">
    <citation type="submission" date="2018-10" db="UniProtKB">
        <authorList>
            <consortium name="EnsemblPlants"/>
        </authorList>
    </citation>
    <scope>IDENTIFICATION</scope>
</reference>
<dbReference type="PANTHER" id="PTHR19338:SF61">
    <property type="entry name" value="NB-ARC DOMAIN-CONTAINING PROTEIN"/>
    <property type="match status" value="1"/>
</dbReference>
<evidence type="ECO:0000313" key="8">
    <source>
        <dbReference type="EnsemblPlants" id="TraesCS7B02G501300.1.cds1"/>
    </source>
</evidence>
<dbReference type="SUPFAM" id="SSF52540">
    <property type="entry name" value="P-loop containing nucleoside triphosphate hydrolases"/>
    <property type="match status" value="1"/>
</dbReference>
<evidence type="ECO:0000256" key="1">
    <source>
        <dbReference type="ARBA" id="ARBA00008894"/>
    </source>
</evidence>
<dbReference type="Gramene" id="TraesCS7B03G1312900.1">
    <property type="protein sequence ID" value="TraesCS7B03G1312900.1.CDS1"/>
    <property type="gene ID" value="TraesCS7B03G1312900"/>
</dbReference>
<dbReference type="OMA" id="SMIFCCK"/>
<dbReference type="STRING" id="4565.A0A3B6SUU9"/>
<keyword evidence="9" id="KW-1185">Reference proteome</keyword>
<dbReference type="InterPro" id="IPR027417">
    <property type="entry name" value="P-loop_NTPase"/>
</dbReference>
<feature type="domain" description="Disease resistance N-terminal" evidence="7">
    <location>
        <begin position="5"/>
        <end position="88"/>
    </location>
</feature>
<dbReference type="OrthoDB" id="646832at2759"/>
<dbReference type="EnsemblPlants" id="TraesCS7B02G501300.1">
    <property type="protein sequence ID" value="TraesCS7B02G501300.1.cds1"/>
    <property type="gene ID" value="TraesCS7B02G501300"/>
</dbReference>
<dbReference type="PANTHER" id="PTHR19338">
    <property type="entry name" value="TRANSLOCASE OF INNER MITOCHONDRIAL MEMBRANE 13 HOMOLOG"/>
    <property type="match status" value="1"/>
</dbReference>
<dbReference type="InterPro" id="IPR041118">
    <property type="entry name" value="Rx_N"/>
</dbReference>
<evidence type="ECO:0000256" key="2">
    <source>
        <dbReference type="ARBA" id="ARBA00022614"/>
    </source>
</evidence>
<keyword evidence="2" id="KW-0433">Leucine-rich repeat</keyword>
<evidence type="ECO:0000256" key="3">
    <source>
        <dbReference type="ARBA" id="ARBA00022737"/>
    </source>
</evidence>
<proteinExistence type="inferred from homology"/>
<accession>A0A3B6SUU9</accession>
<evidence type="ECO:0000256" key="4">
    <source>
        <dbReference type="ARBA" id="ARBA00022741"/>
    </source>
</evidence>
<evidence type="ECO:0008006" key="10">
    <source>
        <dbReference type="Google" id="ProtNLM"/>
    </source>
</evidence>
<dbReference type="Proteomes" id="UP000019116">
    <property type="component" value="Chromosome 7B"/>
</dbReference>
<reference evidence="8" key="1">
    <citation type="submission" date="2018-08" db="EMBL/GenBank/DDBJ databases">
        <authorList>
            <person name="Rossello M."/>
        </authorList>
    </citation>
    <scope>NUCLEOTIDE SEQUENCE [LARGE SCALE GENOMIC DNA]</scope>
    <source>
        <strain evidence="8">cv. Chinese Spring</strain>
    </source>
</reference>
<sequence>MAESAVRAVVSNVSTLALQETTLLCGVTLEVEFLKDELKRLHGFLRDADGKQRTGMAGVAILVSQIRDVAYEADNAIESAEYMHRRNMLKKGFMGAIARYARLPSDLSTLHKVGVEIKRIRRTIAEIFDSANRLRIVADLENTSTENVHLDDVVPQEYGPMPQNFEDTNVVGFEDDYKEIMGNLVDKEDCLSAISIVAMGGAGKTTLAKKIYTSAIVKQHFRKIVWVTVSQKYKGIDLLKDILIQIMGRRDESVDKLDEYEVERESMIFCCKQDTY</sequence>
<organism evidence="8">
    <name type="scientific">Triticum aestivum</name>
    <name type="common">Wheat</name>
    <dbReference type="NCBI Taxonomy" id="4565"/>
    <lineage>
        <taxon>Eukaryota</taxon>
        <taxon>Viridiplantae</taxon>
        <taxon>Streptophyta</taxon>
        <taxon>Embryophyta</taxon>
        <taxon>Tracheophyta</taxon>
        <taxon>Spermatophyta</taxon>
        <taxon>Magnoliopsida</taxon>
        <taxon>Liliopsida</taxon>
        <taxon>Poales</taxon>
        <taxon>Poaceae</taxon>
        <taxon>BOP clade</taxon>
        <taxon>Pooideae</taxon>
        <taxon>Triticodae</taxon>
        <taxon>Triticeae</taxon>
        <taxon>Triticinae</taxon>
        <taxon>Triticum</taxon>
    </lineage>
</organism>
<name>A0A3B6SUU9_WHEAT</name>
<comment type="similarity">
    <text evidence="1">Belongs to the disease resistance NB-LRR family.</text>
</comment>
<dbReference type="InterPro" id="IPR038005">
    <property type="entry name" value="RX-like_CC"/>
</dbReference>
<dbReference type="GO" id="GO:0006952">
    <property type="term" value="P:defense response"/>
    <property type="evidence" value="ECO:0007669"/>
    <property type="project" value="UniProtKB-KW"/>
</dbReference>
<feature type="domain" description="NB-ARC" evidence="6">
    <location>
        <begin position="174"/>
        <end position="261"/>
    </location>
</feature>
<protein>
    <recommendedName>
        <fullName evidence="10">NB-ARC domain-containing protein</fullName>
    </recommendedName>
</protein>
<dbReference type="Pfam" id="PF00931">
    <property type="entry name" value="NB-ARC"/>
    <property type="match status" value="1"/>
</dbReference>
<evidence type="ECO:0000256" key="5">
    <source>
        <dbReference type="ARBA" id="ARBA00022821"/>
    </source>
</evidence>
<dbReference type="AlphaFoldDB" id="A0A3B6SUU9"/>
<evidence type="ECO:0000313" key="9">
    <source>
        <dbReference type="Proteomes" id="UP000019116"/>
    </source>
</evidence>
<keyword evidence="4" id="KW-0547">Nucleotide-binding</keyword>
<dbReference type="InterPro" id="IPR002182">
    <property type="entry name" value="NB-ARC"/>
</dbReference>
<dbReference type="Gramene" id="TraesCS7B02G501300.1">
    <property type="protein sequence ID" value="TraesCS7B02G501300.1.cds1"/>
    <property type="gene ID" value="TraesCS7B02G501300"/>
</dbReference>
<dbReference type="GO" id="GO:0043531">
    <property type="term" value="F:ADP binding"/>
    <property type="evidence" value="ECO:0007669"/>
    <property type="project" value="InterPro"/>
</dbReference>
<dbReference type="CDD" id="cd14798">
    <property type="entry name" value="RX-CC_like"/>
    <property type="match status" value="1"/>
</dbReference>
<evidence type="ECO:0000259" key="6">
    <source>
        <dbReference type="Pfam" id="PF00931"/>
    </source>
</evidence>